<dbReference type="Gene3D" id="3.30.160.60">
    <property type="entry name" value="Classic Zinc Finger"/>
    <property type="match status" value="4"/>
</dbReference>
<dbReference type="SUPFAM" id="SSF57667">
    <property type="entry name" value="beta-beta-alpha zinc fingers"/>
    <property type="match status" value="4"/>
</dbReference>
<dbReference type="Proteomes" id="UP000694419">
    <property type="component" value="Unplaced"/>
</dbReference>
<keyword evidence="5" id="KW-0479">Metal-binding</keyword>
<keyword evidence="10" id="KW-0694">RNA-binding</keyword>
<dbReference type="AlphaFoldDB" id="A0A8C3PR78"/>
<keyword evidence="12" id="KW-0539">Nucleus</keyword>
<evidence type="ECO:0000256" key="8">
    <source>
        <dbReference type="ARBA" id="ARBA00022833"/>
    </source>
</evidence>
<dbReference type="FunFam" id="3.30.160.60:FF:000668">
    <property type="entry name" value="zinc finger protein 346 isoform X1"/>
    <property type="match status" value="1"/>
</dbReference>
<proteinExistence type="predicted"/>
<evidence type="ECO:0000256" key="4">
    <source>
        <dbReference type="ARBA" id="ARBA00022499"/>
    </source>
</evidence>
<evidence type="ECO:0000313" key="17">
    <source>
        <dbReference type="Ensembl" id="ENSCPGP00000021618.1"/>
    </source>
</evidence>
<evidence type="ECO:0000256" key="5">
    <source>
        <dbReference type="ARBA" id="ARBA00022723"/>
    </source>
</evidence>
<evidence type="ECO:0000256" key="9">
    <source>
        <dbReference type="ARBA" id="ARBA00022843"/>
    </source>
</evidence>
<keyword evidence="18" id="KW-1185">Reference proteome</keyword>
<dbReference type="PANTHER" id="PTHR46144">
    <property type="entry name" value="ZINC FINGER PROTEIN 385B-LIKE"/>
    <property type="match status" value="1"/>
</dbReference>
<organism evidence="17 18">
    <name type="scientific">Calidris pygmaea</name>
    <name type="common">Spoon-billed sandpiper</name>
    <dbReference type="NCBI Taxonomy" id="425635"/>
    <lineage>
        <taxon>Eukaryota</taxon>
        <taxon>Metazoa</taxon>
        <taxon>Chordata</taxon>
        <taxon>Craniata</taxon>
        <taxon>Vertebrata</taxon>
        <taxon>Euteleostomi</taxon>
        <taxon>Archelosauria</taxon>
        <taxon>Archosauria</taxon>
        <taxon>Dinosauria</taxon>
        <taxon>Saurischia</taxon>
        <taxon>Theropoda</taxon>
        <taxon>Coelurosauria</taxon>
        <taxon>Aves</taxon>
        <taxon>Neognathae</taxon>
        <taxon>Neoaves</taxon>
        <taxon>Charadriiformes</taxon>
        <taxon>Scolopacidae</taxon>
        <taxon>Calidris</taxon>
    </lineage>
</organism>
<evidence type="ECO:0000256" key="14">
    <source>
        <dbReference type="ARBA" id="ARBA00062238"/>
    </source>
</evidence>
<sequence>MRPRQSAGGGSFGVPSPRESPGRGVPPGCPQGKGHSFGEPVRGSPPGQGTGAQASGGAMLGYPPGPGGIVLALVGASPRASQGRGPVGIPRGSALGVRNGRRDGGGKSPPGPGSPAADGPRGSGPGAVRQAPQGTVDRLIRENGHIFTEAQCKVCSALLISESQRLAHYQSKKHANKVRRYLSIHGGEELAHGKKMRLDAKQDSKQEGSNGEDRNKCCPICNMTFSSPAVATSHYLGKTHAKNMKQQSPKVEEAVPPQKHPAALPTSTVSSNEENKDITDPDKFCSLCHATFNNPLMAKQHYVGKKHRKQETKHKLMAHYGRTPDAPASSFMAGKGYPCSTCNIVLNSIEQYQAHISGFKHKNQMPGAVPVVGPFPPQQYVREESTAPGGYSYFSQDF</sequence>
<evidence type="ECO:0000256" key="13">
    <source>
        <dbReference type="ARBA" id="ARBA00039634"/>
    </source>
</evidence>
<dbReference type="SMART" id="SM00451">
    <property type="entry name" value="ZnF_U1"/>
    <property type="match status" value="4"/>
</dbReference>
<evidence type="ECO:0000256" key="15">
    <source>
        <dbReference type="SAM" id="MobiDB-lite"/>
    </source>
</evidence>
<reference evidence="17" key="1">
    <citation type="submission" date="2025-08" db="UniProtKB">
        <authorList>
            <consortium name="Ensembl"/>
        </authorList>
    </citation>
    <scope>IDENTIFICATION</scope>
</reference>
<keyword evidence="4" id="KW-1017">Isopeptide bond</keyword>
<name>A0A8C3PR78_9CHAR</name>
<evidence type="ECO:0000313" key="18">
    <source>
        <dbReference type="Proteomes" id="UP000694419"/>
    </source>
</evidence>
<comment type="subunit">
    <text evidence="14">Forms a heteromeric complex with XPO5 and ILF3. Found in a nuclear export complex with XPO5, RAN, ILF3, ZNF346 and double-stranded RNA. Interacts with XPO5. Interacts with ILF3 in an RNA-independent manner.</text>
</comment>
<keyword evidence="9" id="KW-0832">Ubl conjugation</keyword>
<evidence type="ECO:0000256" key="7">
    <source>
        <dbReference type="ARBA" id="ARBA00022771"/>
    </source>
</evidence>
<feature type="region of interest" description="Disordered" evidence="15">
    <location>
        <begin position="192"/>
        <end position="213"/>
    </location>
</feature>
<dbReference type="GO" id="GO:0008270">
    <property type="term" value="F:zinc ion binding"/>
    <property type="evidence" value="ECO:0007669"/>
    <property type="project" value="UniProtKB-KW"/>
</dbReference>
<feature type="domain" description="C2H2-type" evidence="16">
    <location>
        <begin position="217"/>
        <end position="240"/>
    </location>
</feature>
<comment type="subcellular location">
    <subcellularLocation>
        <location evidence="1">Cytoplasm</location>
    </subcellularLocation>
    <subcellularLocation>
        <location evidence="2">Nucleus</location>
        <location evidence="2">Nucleolus</location>
    </subcellularLocation>
</comment>
<dbReference type="FunFam" id="3.30.160.60:FF:000581">
    <property type="entry name" value="zinc finger protein 346 isoform X1"/>
    <property type="match status" value="1"/>
</dbReference>
<dbReference type="InterPro" id="IPR051868">
    <property type="entry name" value="ZN346_ZMAT4"/>
</dbReference>
<dbReference type="InterPro" id="IPR036236">
    <property type="entry name" value="Znf_C2H2_sf"/>
</dbReference>
<dbReference type="InterPro" id="IPR013087">
    <property type="entry name" value="Znf_C2H2_type"/>
</dbReference>
<dbReference type="PROSITE" id="PS00028">
    <property type="entry name" value="ZINC_FINGER_C2H2_1"/>
    <property type="match status" value="2"/>
</dbReference>
<reference evidence="17" key="2">
    <citation type="submission" date="2025-09" db="UniProtKB">
        <authorList>
            <consortium name="Ensembl"/>
        </authorList>
    </citation>
    <scope>IDENTIFICATION</scope>
</reference>
<evidence type="ECO:0000256" key="11">
    <source>
        <dbReference type="ARBA" id="ARBA00022990"/>
    </source>
</evidence>
<keyword evidence="3" id="KW-0963">Cytoplasm</keyword>
<evidence type="ECO:0000256" key="2">
    <source>
        <dbReference type="ARBA" id="ARBA00004604"/>
    </source>
</evidence>
<protein>
    <recommendedName>
        <fullName evidence="13">Zinc finger protein 346</fullName>
    </recommendedName>
</protein>
<evidence type="ECO:0000256" key="1">
    <source>
        <dbReference type="ARBA" id="ARBA00004496"/>
    </source>
</evidence>
<dbReference type="FunFam" id="3.30.160.60:FF:000700">
    <property type="entry name" value="zinc finger protein 346 isoform X1"/>
    <property type="match status" value="1"/>
</dbReference>
<keyword evidence="6" id="KW-0677">Repeat</keyword>
<dbReference type="SMART" id="SM00355">
    <property type="entry name" value="ZnF_C2H2"/>
    <property type="match status" value="4"/>
</dbReference>
<accession>A0A8C3PR78</accession>
<dbReference type="GO" id="GO:0005737">
    <property type="term" value="C:cytoplasm"/>
    <property type="evidence" value="ECO:0007669"/>
    <property type="project" value="UniProtKB-SubCell"/>
</dbReference>
<keyword evidence="8" id="KW-0862">Zinc</keyword>
<evidence type="ECO:0000256" key="6">
    <source>
        <dbReference type="ARBA" id="ARBA00022737"/>
    </source>
</evidence>
<dbReference type="GO" id="GO:0005730">
    <property type="term" value="C:nucleolus"/>
    <property type="evidence" value="ECO:0007669"/>
    <property type="project" value="UniProtKB-SubCell"/>
</dbReference>
<feature type="region of interest" description="Disordered" evidence="15">
    <location>
        <begin position="240"/>
        <end position="276"/>
    </location>
</feature>
<dbReference type="Ensembl" id="ENSCPGT00000023658.1">
    <property type="protein sequence ID" value="ENSCPGP00000021618.1"/>
    <property type="gene ID" value="ENSCPGG00000015073.1"/>
</dbReference>
<evidence type="ECO:0000259" key="16">
    <source>
        <dbReference type="PROSITE" id="PS00028"/>
    </source>
</evidence>
<feature type="domain" description="C2H2-type" evidence="16">
    <location>
        <begin position="339"/>
        <end position="361"/>
    </location>
</feature>
<dbReference type="GO" id="GO:0003725">
    <property type="term" value="F:double-stranded RNA binding"/>
    <property type="evidence" value="ECO:0007669"/>
    <property type="project" value="TreeGrafter"/>
</dbReference>
<dbReference type="InterPro" id="IPR003604">
    <property type="entry name" value="Matrin/U1-like-C_Znf_C2H2"/>
</dbReference>
<feature type="region of interest" description="Disordered" evidence="15">
    <location>
        <begin position="1"/>
        <end position="132"/>
    </location>
</feature>
<keyword evidence="7" id="KW-0863">Zinc-finger</keyword>
<evidence type="ECO:0000256" key="10">
    <source>
        <dbReference type="ARBA" id="ARBA00022884"/>
    </source>
</evidence>
<dbReference type="PANTHER" id="PTHR46144:SF5">
    <property type="entry name" value="ZINC FINGER PROTEIN 346"/>
    <property type="match status" value="1"/>
</dbReference>
<dbReference type="Pfam" id="PF12874">
    <property type="entry name" value="zf-met"/>
    <property type="match status" value="4"/>
</dbReference>
<keyword evidence="11" id="KW-0007">Acetylation</keyword>
<evidence type="ECO:0000256" key="3">
    <source>
        <dbReference type="ARBA" id="ARBA00022490"/>
    </source>
</evidence>
<evidence type="ECO:0000256" key="12">
    <source>
        <dbReference type="ARBA" id="ARBA00023242"/>
    </source>
</evidence>